<dbReference type="GO" id="GO:0008289">
    <property type="term" value="F:lipid binding"/>
    <property type="evidence" value="ECO:0007669"/>
    <property type="project" value="UniProtKB-KW"/>
</dbReference>
<evidence type="ECO:0000313" key="2">
    <source>
        <dbReference type="EMBL" id="SUO04110.1"/>
    </source>
</evidence>
<dbReference type="AlphaFoldDB" id="A0A380LNE0"/>
<gene>
    <name evidence="2" type="ORF">NCTC11087_01003</name>
</gene>
<dbReference type="Gene3D" id="3.40.50.10170">
    <property type="match status" value="1"/>
</dbReference>
<evidence type="ECO:0000256" key="1">
    <source>
        <dbReference type="ARBA" id="ARBA00023121"/>
    </source>
</evidence>
<dbReference type="PANTHER" id="PTHR33434">
    <property type="entry name" value="DEGV DOMAIN-CONTAINING PROTEIN DR_1986-RELATED"/>
    <property type="match status" value="1"/>
</dbReference>
<proteinExistence type="predicted"/>
<dbReference type="EMBL" id="UHFX01000003">
    <property type="protein sequence ID" value="SUO04110.1"/>
    <property type="molecule type" value="Genomic_DNA"/>
</dbReference>
<dbReference type="GeneID" id="77461973"/>
<dbReference type="InterPro" id="IPR050270">
    <property type="entry name" value="DegV_domain_contain"/>
</dbReference>
<evidence type="ECO:0000313" key="3">
    <source>
        <dbReference type="Proteomes" id="UP000255523"/>
    </source>
</evidence>
<dbReference type="OrthoDB" id="9775494at2"/>
<keyword evidence="1" id="KW-0446">Lipid-binding</keyword>
<dbReference type="PROSITE" id="PS51482">
    <property type="entry name" value="DEGV"/>
    <property type="match status" value="1"/>
</dbReference>
<dbReference type="Gene3D" id="3.30.1180.10">
    <property type="match status" value="1"/>
</dbReference>
<dbReference type="PANTHER" id="PTHR33434:SF2">
    <property type="entry name" value="FATTY ACID-BINDING PROTEIN TM_1468"/>
    <property type="match status" value="1"/>
</dbReference>
<sequence>MKVRVLTDSGCGLTKEEAAQYHLDYLPLQVIVENKTYLDGIDLTTEQLYDLIDKGYLPQTSMPPLGMIEELFDQYKKEGVTDVVAVTLSSGLSGTNQAIQASAKWHEIKVHTLDIYTTLSVEKYLAISAAKLNDKGYVPDEIIHRLQAVVEHSQGFLIPEDLNHLARGGRLTPMAAKLAGMLKIKPILEVSKNSEGKVGTCDKVRTMAKAISKAAKLTAKGAKEAGDCVYFVLDSASEENAKLCVEELQALIGKDVKIERESICSVIAAHTGLGSVAFQYCKKVKGAD</sequence>
<accession>A0A380LNE0</accession>
<dbReference type="NCBIfam" id="TIGR00762">
    <property type="entry name" value="DegV"/>
    <property type="match status" value="1"/>
</dbReference>
<dbReference type="SUPFAM" id="SSF82549">
    <property type="entry name" value="DAK1/DegV-like"/>
    <property type="match status" value="1"/>
</dbReference>
<organism evidence="2 3">
    <name type="scientific">Faecalicoccus pleomorphus</name>
    <dbReference type="NCBI Taxonomy" id="1323"/>
    <lineage>
        <taxon>Bacteria</taxon>
        <taxon>Bacillati</taxon>
        <taxon>Bacillota</taxon>
        <taxon>Erysipelotrichia</taxon>
        <taxon>Erysipelotrichales</taxon>
        <taxon>Erysipelotrichaceae</taxon>
        <taxon>Faecalicoccus</taxon>
    </lineage>
</organism>
<dbReference type="RefSeq" id="WP_022790442.1">
    <property type="nucleotide sequence ID" value="NZ_CALCIP010000004.1"/>
</dbReference>
<dbReference type="Pfam" id="PF02645">
    <property type="entry name" value="DegV"/>
    <property type="match status" value="1"/>
</dbReference>
<protein>
    <submittedName>
        <fullName evidence="2">DegV family protein</fullName>
    </submittedName>
</protein>
<dbReference type="InterPro" id="IPR043168">
    <property type="entry name" value="DegV_C"/>
</dbReference>
<keyword evidence="3" id="KW-1185">Reference proteome</keyword>
<dbReference type="Proteomes" id="UP000255523">
    <property type="component" value="Unassembled WGS sequence"/>
</dbReference>
<dbReference type="InterPro" id="IPR003797">
    <property type="entry name" value="DegV"/>
</dbReference>
<reference evidence="2 3" key="1">
    <citation type="submission" date="2018-06" db="EMBL/GenBank/DDBJ databases">
        <authorList>
            <consortium name="Pathogen Informatics"/>
            <person name="Doyle S."/>
        </authorList>
    </citation>
    <scope>NUCLEOTIDE SEQUENCE [LARGE SCALE GENOMIC DNA]</scope>
    <source>
        <strain evidence="2 3">NCTC11087</strain>
    </source>
</reference>
<name>A0A380LNE0_9FIRM</name>